<reference evidence="1 2" key="1">
    <citation type="submission" date="2016-02" db="EMBL/GenBank/DDBJ databases">
        <authorList>
            <person name="Wen L."/>
            <person name="He K."/>
            <person name="Yang H."/>
        </authorList>
    </citation>
    <scope>NUCLEOTIDE SEQUENCE [LARGE SCALE GENOMIC DNA]</scope>
    <source>
        <strain evidence="1 2">MJR8628A</strain>
    </source>
</reference>
<dbReference type="EMBL" id="LSQZ01000072">
    <property type="protein sequence ID" value="KXI11416.1"/>
    <property type="molecule type" value="Genomic_DNA"/>
</dbReference>
<evidence type="ECO:0000313" key="1">
    <source>
        <dbReference type="EMBL" id="KXI11416.1"/>
    </source>
</evidence>
<accession>A0A135YPU5</accession>
<name>A0A135YPU5_9FIRM</name>
<dbReference type="RefSeq" id="WP_278308548.1">
    <property type="nucleotide sequence ID" value="NZ_KQ961833.1"/>
</dbReference>
<evidence type="ECO:0000313" key="2">
    <source>
        <dbReference type="Proteomes" id="UP000070326"/>
    </source>
</evidence>
<dbReference type="Proteomes" id="UP000070326">
    <property type="component" value="Unassembled WGS sequence"/>
</dbReference>
<sequence>MSWDRFVWNMTGACYYAVLIAWEYVKEGWIKWQNLGFREEN</sequence>
<protein>
    <submittedName>
        <fullName evidence="1">Uncharacterized protein</fullName>
    </submittedName>
</protein>
<dbReference type="AlphaFoldDB" id="A0A135YPU5"/>
<dbReference type="STRING" id="1261.HMPREF3195_01393"/>
<organism evidence="1 2">
    <name type="scientific">Peptostreptococcus anaerobius</name>
    <dbReference type="NCBI Taxonomy" id="1261"/>
    <lineage>
        <taxon>Bacteria</taxon>
        <taxon>Bacillati</taxon>
        <taxon>Bacillota</taxon>
        <taxon>Clostridia</taxon>
        <taxon>Peptostreptococcales</taxon>
        <taxon>Peptostreptococcaceae</taxon>
        <taxon>Peptostreptococcus</taxon>
    </lineage>
</organism>
<proteinExistence type="predicted"/>
<gene>
    <name evidence="1" type="ORF">HMPREF3195_01393</name>
</gene>
<comment type="caution">
    <text evidence="1">The sequence shown here is derived from an EMBL/GenBank/DDBJ whole genome shotgun (WGS) entry which is preliminary data.</text>
</comment>